<dbReference type="GO" id="GO:0043709">
    <property type="term" value="P:cell adhesion involved in single-species biofilm formation"/>
    <property type="evidence" value="ECO:0007669"/>
    <property type="project" value="TreeGrafter"/>
</dbReference>
<dbReference type="Pfam" id="PF00990">
    <property type="entry name" value="GGDEF"/>
    <property type="match status" value="1"/>
</dbReference>
<organism evidence="6 7">
    <name type="scientific">Desulfovibrio ferrophilus</name>
    <dbReference type="NCBI Taxonomy" id="241368"/>
    <lineage>
        <taxon>Bacteria</taxon>
        <taxon>Pseudomonadati</taxon>
        <taxon>Thermodesulfobacteriota</taxon>
        <taxon>Desulfovibrionia</taxon>
        <taxon>Desulfovibrionales</taxon>
        <taxon>Desulfovibrionaceae</taxon>
        <taxon>Desulfovibrio</taxon>
    </lineage>
</organism>
<dbReference type="PANTHER" id="PTHR45138:SF9">
    <property type="entry name" value="DIGUANYLATE CYCLASE DGCM-RELATED"/>
    <property type="match status" value="1"/>
</dbReference>
<feature type="domain" description="GGDEF" evidence="5">
    <location>
        <begin position="166"/>
        <end position="302"/>
    </location>
</feature>
<reference evidence="6 7" key="1">
    <citation type="journal article" date="2018" name="Sci. Adv.">
        <title>Multi-heme cytochromes provide a pathway for survival in energy-limited environments.</title>
        <authorList>
            <person name="Deng X."/>
            <person name="Dohmae N."/>
            <person name="Nealson K.H."/>
            <person name="Hashimoto K."/>
            <person name="Okamoto A."/>
        </authorList>
    </citation>
    <scope>NUCLEOTIDE SEQUENCE [LARGE SCALE GENOMIC DNA]</scope>
    <source>
        <strain evidence="6 7">IS5</strain>
    </source>
</reference>
<dbReference type="SUPFAM" id="SSF52172">
    <property type="entry name" value="CheY-like"/>
    <property type="match status" value="1"/>
</dbReference>
<dbReference type="EMBL" id="AP017378">
    <property type="protein sequence ID" value="BBD09114.1"/>
    <property type="molecule type" value="Genomic_DNA"/>
</dbReference>
<evidence type="ECO:0000256" key="3">
    <source>
        <dbReference type="PROSITE-ProRule" id="PRU00169"/>
    </source>
</evidence>
<dbReference type="Gene3D" id="3.40.50.2300">
    <property type="match status" value="1"/>
</dbReference>
<feature type="domain" description="Response regulatory" evidence="4">
    <location>
        <begin position="7"/>
        <end position="123"/>
    </location>
</feature>
<evidence type="ECO:0000313" key="7">
    <source>
        <dbReference type="Proteomes" id="UP000269883"/>
    </source>
</evidence>
<dbReference type="SMART" id="SM00267">
    <property type="entry name" value="GGDEF"/>
    <property type="match status" value="1"/>
</dbReference>
<accession>A0A2Z6B0W2</accession>
<dbReference type="InterPro" id="IPR011006">
    <property type="entry name" value="CheY-like_superfamily"/>
</dbReference>
<evidence type="ECO:0000256" key="1">
    <source>
        <dbReference type="ARBA" id="ARBA00012528"/>
    </source>
</evidence>
<evidence type="ECO:0000259" key="4">
    <source>
        <dbReference type="PROSITE" id="PS50110"/>
    </source>
</evidence>
<dbReference type="NCBIfam" id="TIGR00254">
    <property type="entry name" value="GGDEF"/>
    <property type="match status" value="1"/>
</dbReference>
<dbReference type="Proteomes" id="UP000269883">
    <property type="component" value="Chromosome"/>
</dbReference>
<keyword evidence="7" id="KW-1185">Reference proteome</keyword>
<proteinExistence type="predicted"/>
<dbReference type="PROSITE" id="PS50110">
    <property type="entry name" value="RESPONSE_REGULATORY"/>
    <property type="match status" value="1"/>
</dbReference>
<dbReference type="CDD" id="cd19920">
    <property type="entry name" value="REC_PA4781-like"/>
    <property type="match status" value="1"/>
</dbReference>
<dbReference type="GO" id="GO:0052621">
    <property type="term" value="F:diguanylate cyclase activity"/>
    <property type="evidence" value="ECO:0007669"/>
    <property type="project" value="UniProtKB-EC"/>
</dbReference>
<dbReference type="InterPro" id="IPR043128">
    <property type="entry name" value="Rev_trsase/Diguanyl_cyclase"/>
</dbReference>
<dbReference type="KEGG" id="dfl:DFE_2388"/>
<dbReference type="GO" id="GO:1902201">
    <property type="term" value="P:negative regulation of bacterial-type flagellum-dependent cell motility"/>
    <property type="evidence" value="ECO:0007669"/>
    <property type="project" value="TreeGrafter"/>
</dbReference>
<comment type="catalytic activity">
    <reaction evidence="2">
        <text>2 GTP = 3',3'-c-di-GMP + 2 diphosphate</text>
        <dbReference type="Rhea" id="RHEA:24898"/>
        <dbReference type="ChEBI" id="CHEBI:33019"/>
        <dbReference type="ChEBI" id="CHEBI:37565"/>
        <dbReference type="ChEBI" id="CHEBI:58805"/>
        <dbReference type="EC" id="2.7.7.65"/>
    </reaction>
</comment>
<evidence type="ECO:0000256" key="2">
    <source>
        <dbReference type="ARBA" id="ARBA00034247"/>
    </source>
</evidence>
<dbReference type="GO" id="GO:0005886">
    <property type="term" value="C:plasma membrane"/>
    <property type="evidence" value="ECO:0007669"/>
    <property type="project" value="TreeGrafter"/>
</dbReference>
<evidence type="ECO:0000259" key="5">
    <source>
        <dbReference type="PROSITE" id="PS50887"/>
    </source>
</evidence>
<dbReference type="InterPro" id="IPR050469">
    <property type="entry name" value="Diguanylate_Cyclase"/>
</dbReference>
<dbReference type="AlphaFoldDB" id="A0A2Z6B0W2"/>
<dbReference type="InterPro" id="IPR001789">
    <property type="entry name" value="Sig_transdc_resp-reg_receiver"/>
</dbReference>
<dbReference type="InterPro" id="IPR000160">
    <property type="entry name" value="GGDEF_dom"/>
</dbReference>
<dbReference type="RefSeq" id="WP_126379817.1">
    <property type="nucleotide sequence ID" value="NZ_AP017378.1"/>
</dbReference>
<sequence>MNSERSRVLIVDDSSFNITILGEALSDEFEVSVATNGEDALAAVSGPAPPDLVLLDIIMPGIDGHEVCRRLKNNPSTASIPVIFITSMSEEDDETKGLELGAVDYITKPFSIPIVKARVRSHVELKRQRDILRDLSALDGLTGIPNRRRFDEFLNMEWLRSRRSQSPVSLIMADIDHFKAYNDNYGHAEGDECLRQVARALKFCIKRPSDLIARYGGEEFAAILAETETDGAEHLAEDIRNAVESLNIPHAHSLVTDHVTISVGVATLVPGALKDPEFLIKKADAMLYEAKENGRNQVRISR</sequence>
<evidence type="ECO:0000313" key="6">
    <source>
        <dbReference type="EMBL" id="BBD09114.1"/>
    </source>
</evidence>
<dbReference type="OrthoDB" id="9778432at2"/>
<feature type="modified residue" description="4-aspartylphosphate" evidence="3">
    <location>
        <position position="56"/>
    </location>
</feature>
<dbReference type="Gene3D" id="3.30.70.270">
    <property type="match status" value="1"/>
</dbReference>
<dbReference type="PANTHER" id="PTHR45138">
    <property type="entry name" value="REGULATORY COMPONENTS OF SENSORY TRANSDUCTION SYSTEM"/>
    <property type="match status" value="1"/>
</dbReference>
<dbReference type="InterPro" id="IPR029787">
    <property type="entry name" value="Nucleotide_cyclase"/>
</dbReference>
<dbReference type="CDD" id="cd01949">
    <property type="entry name" value="GGDEF"/>
    <property type="match status" value="1"/>
</dbReference>
<protein>
    <recommendedName>
        <fullName evidence="1">diguanylate cyclase</fullName>
        <ecNumber evidence="1">2.7.7.65</ecNumber>
    </recommendedName>
</protein>
<dbReference type="SUPFAM" id="SSF55073">
    <property type="entry name" value="Nucleotide cyclase"/>
    <property type="match status" value="1"/>
</dbReference>
<dbReference type="SMART" id="SM00448">
    <property type="entry name" value="REC"/>
    <property type="match status" value="1"/>
</dbReference>
<keyword evidence="3" id="KW-0597">Phosphoprotein</keyword>
<name>A0A2Z6B0W2_9BACT</name>
<dbReference type="EC" id="2.7.7.65" evidence="1"/>
<dbReference type="GO" id="GO:0000160">
    <property type="term" value="P:phosphorelay signal transduction system"/>
    <property type="evidence" value="ECO:0007669"/>
    <property type="project" value="InterPro"/>
</dbReference>
<dbReference type="PROSITE" id="PS50887">
    <property type="entry name" value="GGDEF"/>
    <property type="match status" value="1"/>
</dbReference>
<dbReference type="FunFam" id="3.30.70.270:FF:000001">
    <property type="entry name" value="Diguanylate cyclase domain protein"/>
    <property type="match status" value="1"/>
</dbReference>
<gene>
    <name evidence="6" type="ORF">DFE_2388</name>
</gene>
<dbReference type="Pfam" id="PF00072">
    <property type="entry name" value="Response_reg"/>
    <property type="match status" value="1"/>
</dbReference>